<evidence type="ECO:0000313" key="3">
    <source>
        <dbReference type="Proteomes" id="UP000037035"/>
    </source>
</evidence>
<dbReference type="InterPro" id="IPR005162">
    <property type="entry name" value="Retrotrans_gag_dom"/>
</dbReference>
<dbReference type="Pfam" id="PF03732">
    <property type="entry name" value="Retrotrans_gag"/>
    <property type="match status" value="1"/>
</dbReference>
<comment type="caution">
    <text evidence="2">The sequence shown here is derived from an EMBL/GenBank/DDBJ whole genome shotgun (WGS) entry which is preliminary data.</text>
</comment>
<organism evidence="2 3">
    <name type="scientific">Puccinia sorghi</name>
    <dbReference type="NCBI Taxonomy" id="27349"/>
    <lineage>
        <taxon>Eukaryota</taxon>
        <taxon>Fungi</taxon>
        <taxon>Dikarya</taxon>
        <taxon>Basidiomycota</taxon>
        <taxon>Pucciniomycotina</taxon>
        <taxon>Pucciniomycetes</taxon>
        <taxon>Pucciniales</taxon>
        <taxon>Pucciniaceae</taxon>
        <taxon>Puccinia</taxon>
    </lineage>
</organism>
<sequence>MRGKITGPKGSSINLLENNWVTTLFLTDYAATLPQPYLTKVFNTEEVVFNKFLEDFKSSFFDHNCQHHAEVSLQSLRQTGTVLAYTQEFNSHAPTVGLADTTDESLPAQTEGKGPTLCGMLYFLSGRAPLVLWHSSSASAACFVLSSPQPVQLLILLGNNFLFPSLIIRCQHLELW</sequence>
<protein>
    <recommendedName>
        <fullName evidence="1">Retrotransposon gag domain-containing protein</fullName>
    </recommendedName>
</protein>
<feature type="domain" description="Retrotransposon gag" evidence="1">
    <location>
        <begin position="23"/>
        <end position="97"/>
    </location>
</feature>
<evidence type="ECO:0000259" key="1">
    <source>
        <dbReference type="Pfam" id="PF03732"/>
    </source>
</evidence>
<dbReference type="EMBL" id="LAVV01008078">
    <property type="protein sequence ID" value="KNZ53852.1"/>
    <property type="molecule type" value="Genomic_DNA"/>
</dbReference>
<accession>A0A0L6V047</accession>
<reference evidence="2 3" key="1">
    <citation type="submission" date="2015-08" db="EMBL/GenBank/DDBJ databases">
        <title>Next Generation Sequencing and Analysis of the Genome of Puccinia sorghi L Schw, the Causal Agent of Maize Common Rust.</title>
        <authorList>
            <person name="Rochi L."/>
            <person name="Burguener G."/>
            <person name="Darino M."/>
            <person name="Turjanski A."/>
            <person name="Kreff E."/>
            <person name="Dieguez M.J."/>
            <person name="Sacco F."/>
        </authorList>
    </citation>
    <scope>NUCLEOTIDE SEQUENCE [LARGE SCALE GENOMIC DNA]</scope>
    <source>
        <strain evidence="2 3">RO10H11247</strain>
    </source>
</reference>
<dbReference type="VEuPathDB" id="FungiDB:VP01_3118g2"/>
<dbReference type="AlphaFoldDB" id="A0A0L6V047"/>
<proteinExistence type="predicted"/>
<evidence type="ECO:0000313" key="2">
    <source>
        <dbReference type="EMBL" id="KNZ53852.1"/>
    </source>
</evidence>
<keyword evidence="3" id="KW-1185">Reference proteome</keyword>
<name>A0A0L6V047_9BASI</name>
<gene>
    <name evidence="2" type="ORF">VP01_3118g2</name>
</gene>
<dbReference type="Proteomes" id="UP000037035">
    <property type="component" value="Unassembled WGS sequence"/>
</dbReference>